<evidence type="ECO:0000313" key="2">
    <source>
        <dbReference type="Proteomes" id="UP000249661"/>
    </source>
</evidence>
<name>A0ACD1GWF7_9EURO</name>
<keyword evidence="2" id="KW-1185">Reference proteome</keyword>
<accession>A0ACD1GWF7</accession>
<organism evidence="1 2">
    <name type="scientific">Aspergillus aculeatinus CBS 121060</name>
    <dbReference type="NCBI Taxonomy" id="1448322"/>
    <lineage>
        <taxon>Eukaryota</taxon>
        <taxon>Fungi</taxon>
        <taxon>Dikarya</taxon>
        <taxon>Ascomycota</taxon>
        <taxon>Pezizomycotina</taxon>
        <taxon>Eurotiomycetes</taxon>
        <taxon>Eurotiomycetidae</taxon>
        <taxon>Eurotiales</taxon>
        <taxon>Aspergillaceae</taxon>
        <taxon>Aspergillus</taxon>
        <taxon>Aspergillus subgen. Circumdati</taxon>
    </lineage>
</organism>
<proteinExistence type="predicted"/>
<dbReference type="Proteomes" id="UP000249661">
    <property type="component" value="Unassembled WGS sequence"/>
</dbReference>
<dbReference type="EMBL" id="KZ824989">
    <property type="protein sequence ID" value="RAH65805.1"/>
    <property type="molecule type" value="Genomic_DNA"/>
</dbReference>
<reference evidence="1" key="1">
    <citation type="submission" date="2018-02" db="EMBL/GenBank/DDBJ databases">
        <title>The genomes of Aspergillus section Nigri reveals drivers in fungal speciation.</title>
        <authorList>
            <consortium name="DOE Joint Genome Institute"/>
            <person name="Vesth T.C."/>
            <person name="Nybo J."/>
            <person name="Theobald S."/>
            <person name="Brandl J."/>
            <person name="Frisvad J.C."/>
            <person name="Nielsen K.F."/>
            <person name="Lyhne E.K."/>
            <person name="Kogle M.E."/>
            <person name="Kuo A."/>
            <person name="Riley R."/>
            <person name="Clum A."/>
            <person name="Nolan M."/>
            <person name="Lipzen A."/>
            <person name="Salamov A."/>
            <person name="Henrissat B."/>
            <person name="Wiebenga A."/>
            <person name="De vries R.P."/>
            <person name="Grigoriev I.V."/>
            <person name="Mortensen U.H."/>
            <person name="Andersen M.R."/>
            <person name="Baker S.E."/>
        </authorList>
    </citation>
    <scope>NUCLEOTIDE SEQUENCE</scope>
    <source>
        <strain evidence="1">CBS 121060</strain>
    </source>
</reference>
<gene>
    <name evidence="1" type="ORF">BO66DRAFT_395056</name>
</gene>
<protein>
    <submittedName>
        <fullName evidence="1">Uncharacterized protein</fullName>
    </submittedName>
</protein>
<sequence length="62" mass="6920">MYGVPTGLLFVLPPESRNLSPPQSPPSAPVGSRTKHTHNQQERLGKSTHFSDVSRTRPDLRR</sequence>
<evidence type="ECO:0000313" key="1">
    <source>
        <dbReference type="EMBL" id="RAH65805.1"/>
    </source>
</evidence>